<gene>
    <name evidence="2" type="ORF">M670_00081</name>
</gene>
<dbReference type="EMBL" id="JJRY01000001">
    <property type="protein sequence ID" value="KEF40066.1"/>
    <property type="molecule type" value="Genomic_DNA"/>
</dbReference>
<name>A0A072NRI4_SCHAZ</name>
<keyword evidence="1" id="KW-0812">Transmembrane</keyword>
<reference evidence="2 3" key="1">
    <citation type="submission" date="2014-04" db="EMBL/GenBank/DDBJ databases">
        <title>Draft genome sequence of Bacillus azotoformans MEV2011, a (co-) denitrifying strain unable to grow in the presence of oxygen.</title>
        <authorList>
            <person name="Nielsen M."/>
            <person name="Schreiber L."/>
            <person name="Finster K."/>
            <person name="Schramm A."/>
        </authorList>
    </citation>
    <scope>NUCLEOTIDE SEQUENCE [LARGE SCALE GENOMIC DNA]</scope>
    <source>
        <strain evidence="2 3">MEV2011</strain>
    </source>
</reference>
<sequence length="79" mass="8988">MAESTAFGGEGTIRYVYYFILLTHIVLSAAIVPLALVTAARGFNMKVEKHRKIARWTMPIWLYVSLTGVLVYIMISPYY</sequence>
<proteinExistence type="predicted"/>
<dbReference type="Proteomes" id="UP000027936">
    <property type="component" value="Unassembled WGS sequence"/>
</dbReference>
<comment type="caution">
    <text evidence="2">The sequence shown here is derived from an EMBL/GenBank/DDBJ whole genome shotgun (WGS) entry which is preliminary data.</text>
</comment>
<dbReference type="PATRIC" id="fig|1348973.3.peg.76"/>
<keyword evidence="1" id="KW-0472">Membrane</keyword>
<feature type="transmembrane region" description="Helical" evidence="1">
    <location>
        <begin position="15"/>
        <end position="39"/>
    </location>
</feature>
<feature type="transmembrane region" description="Helical" evidence="1">
    <location>
        <begin position="60"/>
        <end position="78"/>
    </location>
</feature>
<evidence type="ECO:0000313" key="3">
    <source>
        <dbReference type="Proteomes" id="UP000027936"/>
    </source>
</evidence>
<dbReference type="PANTHER" id="PTHR37692">
    <property type="entry name" value="HYPOTHETICAL MEMBRANE SPANNING PROTEIN"/>
    <property type="match status" value="1"/>
</dbReference>
<organism evidence="2 3">
    <name type="scientific">Schinkia azotoformans MEV2011</name>
    <dbReference type="NCBI Taxonomy" id="1348973"/>
    <lineage>
        <taxon>Bacteria</taxon>
        <taxon>Bacillati</taxon>
        <taxon>Bacillota</taxon>
        <taxon>Bacilli</taxon>
        <taxon>Bacillales</taxon>
        <taxon>Bacillaceae</taxon>
        <taxon>Calidifontibacillus/Schinkia group</taxon>
        <taxon>Schinkia</taxon>
    </lineage>
</organism>
<dbReference type="Pfam" id="PF04238">
    <property type="entry name" value="DUF420"/>
    <property type="match status" value="1"/>
</dbReference>
<keyword evidence="1" id="KW-1133">Transmembrane helix</keyword>
<dbReference type="InterPro" id="IPR007352">
    <property type="entry name" value="DUF420"/>
</dbReference>
<dbReference type="PANTHER" id="PTHR37692:SF1">
    <property type="entry name" value="DUF420 DOMAIN-CONTAINING PROTEIN"/>
    <property type="match status" value="1"/>
</dbReference>
<evidence type="ECO:0000256" key="1">
    <source>
        <dbReference type="SAM" id="Phobius"/>
    </source>
</evidence>
<protein>
    <submittedName>
        <fullName evidence="2">Putative membrane protein</fullName>
    </submittedName>
</protein>
<dbReference type="AlphaFoldDB" id="A0A072NRI4"/>
<accession>A0A072NRI4</accession>
<evidence type="ECO:0000313" key="2">
    <source>
        <dbReference type="EMBL" id="KEF40066.1"/>
    </source>
</evidence>